<feature type="transmembrane region" description="Helical" evidence="1">
    <location>
        <begin position="96"/>
        <end position="113"/>
    </location>
</feature>
<evidence type="ECO:0008006" key="4">
    <source>
        <dbReference type="Google" id="ProtNLM"/>
    </source>
</evidence>
<feature type="transmembrane region" description="Helical" evidence="1">
    <location>
        <begin position="41"/>
        <end position="60"/>
    </location>
</feature>
<comment type="caution">
    <text evidence="2">The sequence shown here is derived from an EMBL/GenBank/DDBJ whole genome shotgun (WGS) entry which is preliminary data.</text>
</comment>
<evidence type="ECO:0000313" key="3">
    <source>
        <dbReference type="Proteomes" id="UP001500751"/>
    </source>
</evidence>
<proteinExistence type="predicted"/>
<feature type="transmembrane region" description="Helical" evidence="1">
    <location>
        <begin position="72"/>
        <end position="89"/>
    </location>
</feature>
<organism evidence="2 3">
    <name type="scientific">Catenulispora yoronensis</name>
    <dbReference type="NCBI Taxonomy" id="450799"/>
    <lineage>
        <taxon>Bacteria</taxon>
        <taxon>Bacillati</taxon>
        <taxon>Actinomycetota</taxon>
        <taxon>Actinomycetes</taxon>
        <taxon>Catenulisporales</taxon>
        <taxon>Catenulisporaceae</taxon>
        <taxon>Catenulispora</taxon>
    </lineage>
</organism>
<dbReference type="RefSeq" id="WP_344670350.1">
    <property type="nucleotide sequence ID" value="NZ_BAAAQN010000059.1"/>
</dbReference>
<dbReference type="Proteomes" id="UP001500751">
    <property type="component" value="Unassembled WGS sequence"/>
</dbReference>
<reference evidence="2 3" key="1">
    <citation type="journal article" date="2019" name="Int. J. Syst. Evol. Microbiol.">
        <title>The Global Catalogue of Microorganisms (GCM) 10K type strain sequencing project: providing services to taxonomists for standard genome sequencing and annotation.</title>
        <authorList>
            <consortium name="The Broad Institute Genomics Platform"/>
            <consortium name="The Broad Institute Genome Sequencing Center for Infectious Disease"/>
            <person name="Wu L."/>
            <person name="Ma J."/>
        </authorList>
    </citation>
    <scope>NUCLEOTIDE SEQUENCE [LARGE SCALE GENOMIC DNA]</scope>
    <source>
        <strain evidence="2 3">JCM 16014</strain>
    </source>
</reference>
<keyword evidence="1" id="KW-0812">Transmembrane</keyword>
<dbReference type="InterPro" id="IPR021214">
    <property type="entry name" value="DUF2568"/>
</dbReference>
<name>A0ABN2V7R0_9ACTN</name>
<sequence length="114" mass="11529">MKSVVTTVNAGLAFALEMGMLAALCWWGIRTGRGAVSKTLLAGGSVAAGITVWAVFLAAGGHAVELPKVVEAGVKLGVFFVAAVVLGVCGHRWWGVGFGVLAVVSVVVEYGVGT</sequence>
<dbReference type="EMBL" id="BAAAQN010000059">
    <property type="protein sequence ID" value="GAA2054731.1"/>
    <property type="molecule type" value="Genomic_DNA"/>
</dbReference>
<keyword evidence="1" id="KW-0472">Membrane</keyword>
<accession>A0ABN2V7R0</accession>
<evidence type="ECO:0000256" key="1">
    <source>
        <dbReference type="SAM" id="Phobius"/>
    </source>
</evidence>
<dbReference type="Pfam" id="PF10823">
    <property type="entry name" value="DUF2568"/>
    <property type="match status" value="1"/>
</dbReference>
<keyword evidence="1" id="KW-1133">Transmembrane helix</keyword>
<keyword evidence="3" id="KW-1185">Reference proteome</keyword>
<gene>
    <name evidence="2" type="ORF">GCM10009839_73800</name>
</gene>
<protein>
    <recommendedName>
        <fullName evidence="4">DUF2568 domain-containing protein</fullName>
    </recommendedName>
</protein>
<evidence type="ECO:0000313" key="2">
    <source>
        <dbReference type="EMBL" id="GAA2054731.1"/>
    </source>
</evidence>
<feature type="transmembrane region" description="Helical" evidence="1">
    <location>
        <begin position="12"/>
        <end position="29"/>
    </location>
</feature>